<proteinExistence type="predicted"/>
<evidence type="ECO:0000259" key="2">
    <source>
        <dbReference type="Pfam" id="PF01370"/>
    </source>
</evidence>
<feature type="domain" description="NAD-dependent epimerase/dehydratase" evidence="2">
    <location>
        <begin position="3"/>
        <end position="234"/>
    </location>
</feature>
<feature type="region of interest" description="Disordered" evidence="1">
    <location>
        <begin position="321"/>
        <end position="349"/>
    </location>
</feature>
<accession>A0A7W8AF24</accession>
<dbReference type="InterPro" id="IPR051783">
    <property type="entry name" value="NAD(P)-dependent_oxidoreduct"/>
</dbReference>
<dbReference type="EMBL" id="JACHIN010000032">
    <property type="protein sequence ID" value="MBB5085142.1"/>
    <property type="molecule type" value="Genomic_DNA"/>
</dbReference>
<sequence length="349" mass="37717">MRVVVIGATGNVGTSVITALAADPAVTSILGLARRLPGLQADKTTWRAVDVRGDDLRQHLDGADAVVHLAWLFQPTRDRVATWKANTLGSLRVFEAVAACGVPALVYASSVGAYSPGPKDRRVGEDWPTHGWPAAAYGQEKAYVERALDVFERDHPGIRVVRLRPGFVFKREAATEQRRLFAGPFLPNALIRRGLIPMVPDHPLLRLQAVHAADVGHAYRLALTRQVTGAFNIAADPVIEPRTLADLLDAKVVRVPAALLRGALAAAWRMRLAPAAPDLLDMVFRVPLMDTTRARTELGWTPEHTAVDAVRELLEGIRTGADADTPPLAAETSGPARTHEFSTGIGKRP</sequence>
<protein>
    <submittedName>
        <fullName evidence="3">Nucleoside-diphosphate-sugar epimerase</fullName>
    </submittedName>
</protein>
<dbReference type="Gene3D" id="3.40.50.720">
    <property type="entry name" value="NAD(P)-binding Rossmann-like Domain"/>
    <property type="match status" value="1"/>
</dbReference>
<organism evidence="3 4">
    <name type="scientific">Nonomuraea endophytica</name>
    <dbReference type="NCBI Taxonomy" id="714136"/>
    <lineage>
        <taxon>Bacteria</taxon>
        <taxon>Bacillati</taxon>
        <taxon>Actinomycetota</taxon>
        <taxon>Actinomycetes</taxon>
        <taxon>Streptosporangiales</taxon>
        <taxon>Streptosporangiaceae</taxon>
        <taxon>Nonomuraea</taxon>
    </lineage>
</organism>
<dbReference type="SUPFAM" id="SSF51735">
    <property type="entry name" value="NAD(P)-binding Rossmann-fold domains"/>
    <property type="match status" value="1"/>
</dbReference>
<dbReference type="GO" id="GO:0004029">
    <property type="term" value="F:aldehyde dehydrogenase (NAD+) activity"/>
    <property type="evidence" value="ECO:0007669"/>
    <property type="project" value="TreeGrafter"/>
</dbReference>
<name>A0A7W8AF24_9ACTN</name>
<dbReference type="GO" id="GO:0005737">
    <property type="term" value="C:cytoplasm"/>
    <property type="evidence" value="ECO:0007669"/>
    <property type="project" value="TreeGrafter"/>
</dbReference>
<dbReference type="Pfam" id="PF01370">
    <property type="entry name" value="Epimerase"/>
    <property type="match status" value="1"/>
</dbReference>
<keyword evidence="4" id="KW-1185">Reference proteome</keyword>
<evidence type="ECO:0000256" key="1">
    <source>
        <dbReference type="SAM" id="MobiDB-lite"/>
    </source>
</evidence>
<reference evidence="3 4" key="1">
    <citation type="submission" date="2020-08" db="EMBL/GenBank/DDBJ databases">
        <title>Genomic Encyclopedia of Type Strains, Phase IV (KMG-IV): sequencing the most valuable type-strain genomes for metagenomic binning, comparative biology and taxonomic classification.</title>
        <authorList>
            <person name="Goeker M."/>
        </authorList>
    </citation>
    <scope>NUCLEOTIDE SEQUENCE [LARGE SCALE GENOMIC DNA]</scope>
    <source>
        <strain evidence="3 4">DSM 45385</strain>
    </source>
</reference>
<dbReference type="PANTHER" id="PTHR48079">
    <property type="entry name" value="PROTEIN YEEZ"/>
    <property type="match status" value="1"/>
</dbReference>
<dbReference type="InterPro" id="IPR001509">
    <property type="entry name" value="Epimerase_deHydtase"/>
</dbReference>
<evidence type="ECO:0000313" key="4">
    <source>
        <dbReference type="Proteomes" id="UP000568380"/>
    </source>
</evidence>
<comment type="caution">
    <text evidence="3">The sequence shown here is derived from an EMBL/GenBank/DDBJ whole genome shotgun (WGS) entry which is preliminary data.</text>
</comment>
<dbReference type="Proteomes" id="UP000568380">
    <property type="component" value="Unassembled WGS sequence"/>
</dbReference>
<evidence type="ECO:0000313" key="3">
    <source>
        <dbReference type="EMBL" id="MBB5085142.1"/>
    </source>
</evidence>
<gene>
    <name evidence="3" type="ORF">HNR40_010656</name>
</gene>
<dbReference type="RefSeq" id="WP_184976327.1">
    <property type="nucleotide sequence ID" value="NZ_JACHIN010000032.1"/>
</dbReference>
<dbReference type="PANTHER" id="PTHR48079:SF6">
    <property type="entry name" value="NAD(P)-BINDING DOMAIN-CONTAINING PROTEIN-RELATED"/>
    <property type="match status" value="1"/>
</dbReference>
<dbReference type="InterPro" id="IPR036291">
    <property type="entry name" value="NAD(P)-bd_dom_sf"/>
</dbReference>
<dbReference type="AlphaFoldDB" id="A0A7W8AF24"/>